<sequence length="290" mass="33743">MDYFPFMKDCLKEFQYPKIQSMDDPEITDIFSKVNREFLVSWILKQIDQDFCTFVENATKEDLAEIIYCHGFCDASIKYKFMNGECESNKQFRILYRMFKHLKSVSDAKKCDQQVDNFPLEQIETCSNFNTNLFPTYGPKRTLTTAERHKKMQDYRQEIENLRSSIAAAASKQTQNAPSLDPRLTHQLGATMHDIEMNFPDFKRKVLDLMRERDGLEVERSCFGPDFAEKLAACSKNMKVLLEYIQSINKMADFNENNKDLDSVGLNNRSSALMRQIAELCNDVTALKKE</sequence>
<gene>
    <name evidence="1" type="ORF">GEV33_011631</name>
</gene>
<evidence type="ECO:0000313" key="2">
    <source>
        <dbReference type="Proteomes" id="UP000719412"/>
    </source>
</evidence>
<evidence type="ECO:0000313" key="1">
    <source>
        <dbReference type="EMBL" id="KAH0811157.1"/>
    </source>
</evidence>
<proteinExistence type="predicted"/>
<comment type="caution">
    <text evidence="1">The sequence shown here is derived from an EMBL/GenBank/DDBJ whole genome shotgun (WGS) entry which is preliminary data.</text>
</comment>
<dbReference type="AlphaFoldDB" id="A0A8J6HBR1"/>
<organism evidence="1 2">
    <name type="scientific">Tenebrio molitor</name>
    <name type="common">Yellow mealworm beetle</name>
    <dbReference type="NCBI Taxonomy" id="7067"/>
    <lineage>
        <taxon>Eukaryota</taxon>
        <taxon>Metazoa</taxon>
        <taxon>Ecdysozoa</taxon>
        <taxon>Arthropoda</taxon>
        <taxon>Hexapoda</taxon>
        <taxon>Insecta</taxon>
        <taxon>Pterygota</taxon>
        <taxon>Neoptera</taxon>
        <taxon>Endopterygota</taxon>
        <taxon>Coleoptera</taxon>
        <taxon>Polyphaga</taxon>
        <taxon>Cucujiformia</taxon>
        <taxon>Tenebrionidae</taxon>
        <taxon>Tenebrio</taxon>
    </lineage>
</organism>
<dbReference type="Proteomes" id="UP000719412">
    <property type="component" value="Unassembled WGS sequence"/>
</dbReference>
<name>A0A8J6HBR1_TENMO</name>
<dbReference type="EMBL" id="JABDTM020027001">
    <property type="protein sequence ID" value="KAH0811157.1"/>
    <property type="molecule type" value="Genomic_DNA"/>
</dbReference>
<reference evidence="1" key="2">
    <citation type="submission" date="2021-08" db="EMBL/GenBank/DDBJ databases">
        <authorList>
            <person name="Eriksson T."/>
        </authorList>
    </citation>
    <scope>NUCLEOTIDE SEQUENCE</scope>
    <source>
        <strain evidence="1">Stoneville</strain>
        <tissue evidence="1">Whole head</tissue>
    </source>
</reference>
<accession>A0A8J6HBR1</accession>
<reference evidence="1" key="1">
    <citation type="journal article" date="2020" name="J Insects Food Feed">
        <title>The yellow mealworm (Tenebrio molitor) genome: a resource for the emerging insects as food and feed industry.</title>
        <authorList>
            <person name="Eriksson T."/>
            <person name="Andere A."/>
            <person name="Kelstrup H."/>
            <person name="Emery V."/>
            <person name="Picard C."/>
        </authorList>
    </citation>
    <scope>NUCLEOTIDE SEQUENCE</scope>
    <source>
        <strain evidence="1">Stoneville</strain>
        <tissue evidence="1">Whole head</tissue>
    </source>
</reference>
<keyword evidence="2" id="KW-1185">Reference proteome</keyword>
<protein>
    <submittedName>
        <fullName evidence="1">Uncharacterized protein</fullName>
    </submittedName>
</protein>